<comment type="similarity">
    <text evidence="8">Belongs to the TrpC family.</text>
</comment>
<evidence type="ECO:0000259" key="10">
    <source>
        <dbReference type="Pfam" id="PF00218"/>
    </source>
</evidence>
<dbReference type="CDD" id="cd00331">
    <property type="entry name" value="IGPS"/>
    <property type="match status" value="1"/>
</dbReference>
<comment type="caution">
    <text evidence="11">The sequence shown here is derived from an EMBL/GenBank/DDBJ whole genome shotgun (WGS) entry which is preliminary data.</text>
</comment>
<evidence type="ECO:0000256" key="7">
    <source>
        <dbReference type="ARBA" id="ARBA00023239"/>
    </source>
</evidence>
<name>A0A1F6EJN9_9BACT</name>
<dbReference type="EC" id="4.1.1.48" evidence="8"/>
<dbReference type="GO" id="GO:0004425">
    <property type="term" value="F:indole-3-glycerol-phosphate synthase activity"/>
    <property type="evidence" value="ECO:0007669"/>
    <property type="project" value="UniProtKB-UniRule"/>
</dbReference>
<protein>
    <recommendedName>
        <fullName evidence="8">Indole-3-glycerol phosphate synthase</fullName>
        <shortName evidence="8">IGPS</shortName>
        <ecNumber evidence="8">4.1.1.48</ecNumber>
    </recommendedName>
</protein>
<dbReference type="InterPro" id="IPR013798">
    <property type="entry name" value="Indole-3-glycerol_P_synth_dom"/>
</dbReference>
<comment type="pathway">
    <text evidence="2 8">Amino-acid biosynthesis; L-tryptophan biosynthesis; L-tryptophan from chorismate: step 4/5.</text>
</comment>
<dbReference type="InterPro" id="IPR001468">
    <property type="entry name" value="Indole-3-GlycerolPSynthase_CS"/>
</dbReference>
<keyword evidence="5 8" id="KW-0822">Tryptophan biosynthesis</keyword>
<keyword evidence="6 8" id="KW-0057">Aromatic amino acid biosynthesis</keyword>
<evidence type="ECO:0000256" key="1">
    <source>
        <dbReference type="ARBA" id="ARBA00001633"/>
    </source>
</evidence>
<keyword evidence="3 8" id="KW-0028">Amino-acid biosynthesis</keyword>
<dbReference type="PANTHER" id="PTHR22854">
    <property type="entry name" value="TRYPTOPHAN BIOSYNTHESIS PROTEIN"/>
    <property type="match status" value="1"/>
</dbReference>
<dbReference type="UniPathway" id="UPA00035">
    <property type="reaction ID" value="UER00043"/>
</dbReference>
<dbReference type="SUPFAM" id="SSF51366">
    <property type="entry name" value="Ribulose-phoshate binding barrel"/>
    <property type="match status" value="1"/>
</dbReference>
<organism evidence="11 12">
    <name type="scientific">Candidatus Kaiserbacteria bacterium RIFCSPLOWO2_01_FULL_54_20</name>
    <dbReference type="NCBI Taxonomy" id="1798513"/>
    <lineage>
        <taxon>Bacteria</taxon>
        <taxon>Candidatus Kaiseribacteriota</taxon>
    </lineage>
</organism>
<keyword evidence="9" id="KW-0175">Coiled coil</keyword>
<dbReference type="NCBIfam" id="NF001377">
    <property type="entry name" value="PRK00278.2-4"/>
    <property type="match status" value="1"/>
</dbReference>
<evidence type="ECO:0000313" key="11">
    <source>
        <dbReference type="EMBL" id="OGG73834.1"/>
    </source>
</evidence>
<evidence type="ECO:0000256" key="5">
    <source>
        <dbReference type="ARBA" id="ARBA00022822"/>
    </source>
</evidence>
<reference evidence="11 12" key="1">
    <citation type="journal article" date="2016" name="Nat. Commun.">
        <title>Thousands of microbial genomes shed light on interconnected biogeochemical processes in an aquifer system.</title>
        <authorList>
            <person name="Anantharaman K."/>
            <person name="Brown C.T."/>
            <person name="Hug L.A."/>
            <person name="Sharon I."/>
            <person name="Castelle C.J."/>
            <person name="Probst A.J."/>
            <person name="Thomas B.C."/>
            <person name="Singh A."/>
            <person name="Wilkins M.J."/>
            <person name="Karaoz U."/>
            <person name="Brodie E.L."/>
            <person name="Williams K.H."/>
            <person name="Hubbard S.S."/>
            <person name="Banfield J.F."/>
        </authorList>
    </citation>
    <scope>NUCLEOTIDE SEQUENCE [LARGE SCALE GENOMIC DNA]</scope>
</reference>
<feature type="coiled-coil region" evidence="9">
    <location>
        <begin position="17"/>
        <end position="44"/>
    </location>
</feature>
<dbReference type="Pfam" id="PF00218">
    <property type="entry name" value="IGPS"/>
    <property type="match status" value="1"/>
</dbReference>
<proteinExistence type="inferred from homology"/>
<comment type="catalytic activity">
    <reaction evidence="1 8">
        <text>1-(2-carboxyphenylamino)-1-deoxy-D-ribulose 5-phosphate + H(+) = (1S,2R)-1-C-(indol-3-yl)glycerol 3-phosphate + CO2 + H2O</text>
        <dbReference type="Rhea" id="RHEA:23476"/>
        <dbReference type="ChEBI" id="CHEBI:15377"/>
        <dbReference type="ChEBI" id="CHEBI:15378"/>
        <dbReference type="ChEBI" id="CHEBI:16526"/>
        <dbReference type="ChEBI" id="CHEBI:58613"/>
        <dbReference type="ChEBI" id="CHEBI:58866"/>
        <dbReference type="EC" id="4.1.1.48"/>
    </reaction>
</comment>
<dbReference type="InterPro" id="IPR045186">
    <property type="entry name" value="Indole-3-glycerol_P_synth"/>
</dbReference>
<dbReference type="FunFam" id="3.20.20.70:FF:000024">
    <property type="entry name" value="Indole-3-glycerol phosphate synthase"/>
    <property type="match status" value="1"/>
</dbReference>
<dbReference type="PROSITE" id="PS00614">
    <property type="entry name" value="IGPS"/>
    <property type="match status" value="1"/>
</dbReference>
<dbReference type="AlphaFoldDB" id="A0A1F6EJN9"/>
<dbReference type="Gene3D" id="3.20.20.70">
    <property type="entry name" value="Aldolase class I"/>
    <property type="match status" value="1"/>
</dbReference>
<evidence type="ECO:0000256" key="9">
    <source>
        <dbReference type="SAM" id="Coils"/>
    </source>
</evidence>
<evidence type="ECO:0000256" key="2">
    <source>
        <dbReference type="ARBA" id="ARBA00004696"/>
    </source>
</evidence>
<accession>A0A1F6EJN9</accession>
<evidence type="ECO:0000256" key="8">
    <source>
        <dbReference type="HAMAP-Rule" id="MF_00134"/>
    </source>
</evidence>
<dbReference type="InterPro" id="IPR013785">
    <property type="entry name" value="Aldolase_TIM"/>
</dbReference>
<keyword evidence="4 8" id="KW-0210">Decarboxylase</keyword>
<dbReference type="GO" id="GO:0004640">
    <property type="term" value="F:phosphoribosylanthranilate isomerase activity"/>
    <property type="evidence" value="ECO:0007669"/>
    <property type="project" value="TreeGrafter"/>
</dbReference>
<evidence type="ECO:0000256" key="6">
    <source>
        <dbReference type="ARBA" id="ARBA00023141"/>
    </source>
</evidence>
<dbReference type="HAMAP" id="MF_00134_B">
    <property type="entry name" value="IGPS_B"/>
    <property type="match status" value="1"/>
</dbReference>
<dbReference type="Proteomes" id="UP000178427">
    <property type="component" value="Unassembled WGS sequence"/>
</dbReference>
<sequence>MSILDEIVSKKRQEVMAAKAAHPLEELQKEAENYKQERRPFRKLLERGPVLVAEIKPRSPSAGELVAGSPLEVADLYAKSGADIISVLTDKPYFGGSLELLKEVRARVPQAILRKDFIIDEYQVYETLLSGADAFLLIANILSEENLITFMGLAEALDLDYLLEVHDAEEIEKALRSGAGLIGINNRNLKSLAVDIETTQKLIQYIPSYIPVVSESGIETAADVRRVREWGARGILVGTSILQSDNPLEKIKELKQALV</sequence>
<dbReference type="InterPro" id="IPR011060">
    <property type="entry name" value="RibuloseP-bd_barrel"/>
</dbReference>
<feature type="domain" description="Indole-3-glycerol phosphate synthase" evidence="10">
    <location>
        <begin position="4"/>
        <end position="254"/>
    </location>
</feature>
<evidence type="ECO:0000256" key="3">
    <source>
        <dbReference type="ARBA" id="ARBA00022605"/>
    </source>
</evidence>
<dbReference type="STRING" id="1798513.A3A40_00275"/>
<evidence type="ECO:0000256" key="4">
    <source>
        <dbReference type="ARBA" id="ARBA00022793"/>
    </source>
</evidence>
<keyword evidence="7 8" id="KW-0456">Lyase</keyword>
<evidence type="ECO:0000313" key="12">
    <source>
        <dbReference type="Proteomes" id="UP000178427"/>
    </source>
</evidence>
<gene>
    <name evidence="8" type="primary">trpC</name>
    <name evidence="11" type="ORF">A3A40_00275</name>
</gene>
<dbReference type="PANTHER" id="PTHR22854:SF2">
    <property type="entry name" value="INDOLE-3-GLYCEROL-PHOSPHATE SYNTHASE"/>
    <property type="match status" value="1"/>
</dbReference>
<dbReference type="GO" id="GO:0000162">
    <property type="term" value="P:L-tryptophan biosynthetic process"/>
    <property type="evidence" value="ECO:0007669"/>
    <property type="project" value="UniProtKB-UniRule"/>
</dbReference>
<dbReference type="EMBL" id="MFMA01000029">
    <property type="protein sequence ID" value="OGG73834.1"/>
    <property type="molecule type" value="Genomic_DNA"/>
</dbReference>